<organism evidence="1 2">
    <name type="scientific">Coemansia guatemalensis</name>
    <dbReference type="NCBI Taxonomy" id="2761395"/>
    <lineage>
        <taxon>Eukaryota</taxon>
        <taxon>Fungi</taxon>
        <taxon>Fungi incertae sedis</taxon>
        <taxon>Zoopagomycota</taxon>
        <taxon>Kickxellomycotina</taxon>
        <taxon>Kickxellomycetes</taxon>
        <taxon>Kickxellales</taxon>
        <taxon>Kickxellaceae</taxon>
        <taxon>Coemansia</taxon>
    </lineage>
</organism>
<dbReference type="OrthoDB" id="5568849at2759"/>
<keyword evidence="2" id="KW-1185">Reference proteome</keyword>
<reference evidence="1" key="1">
    <citation type="submission" date="2022-07" db="EMBL/GenBank/DDBJ databases">
        <title>Phylogenomic reconstructions and comparative analyses of Kickxellomycotina fungi.</title>
        <authorList>
            <person name="Reynolds N.K."/>
            <person name="Stajich J.E."/>
            <person name="Barry K."/>
            <person name="Grigoriev I.V."/>
            <person name="Crous P."/>
            <person name="Smith M.E."/>
        </authorList>
    </citation>
    <scope>NUCLEOTIDE SEQUENCE</scope>
    <source>
        <strain evidence="1">NRRL 1565</strain>
    </source>
</reference>
<sequence length="154" mass="17777">MEASRSTIIKSLLAREGHMFQRQLYATVMSSFSQQFKGVSFTKFKDVYLKNLKEFEQISIKPCTDEDALNKLRASFKEKYPTQTFPKTMWVVSIKPSLAARYSSGAIGSSTNTKELIKKVEEERMKSKDFWEGKSNTPHDWKAIAKSFKFKLPK</sequence>
<protein>
    <submittedName>
        <fullName evidence="1">Uncharacterized protein</fullName>
    </submittedName>
</protein>
<dbReference type="EMBL" id="JANBUO010001254">
    <property type="protein sequence ID" value="KAJ2799076.1"/>
    <property type="molecule type" value="Genomic_DNA"/>
</dbReference>
<evidence type="ECO:0000313" key="2">
    <source>
        <dbReference type="Proteomes" id="UP001140094"/>
    </source>
</evidence>
<name>A0A9W8HT26_9FUNG</name>
<proteinExistence type="predicted"/>
<accession>A0A9W8HT26</accession>
<gene>
    <name evidence="1" type="ORF">H4R20_004577</name>
</gene>
<dbReference type="Proteomes" id="UP001140094">
    <property type="component" value="Unassembled WGS sequence"/>
</dbReference>
<comment type="caution">
    <text evidence="1">The sequence shown here is derived from an EMBL/GenBank/DDBJ whole genome shotgun (WGS) entry which is preliminary data.</text>
</comment>
<evidence type="ECO:0000313" key="1">
    <source>
        <dbReference type="EMBL" id="KAJ2799076.1"/>
    </source>
</evidence>
<dbReference type="AlphaFoldDB" id="A0A9W8HT26"/>